<dbReference type="Gene3D" id="3.40.190.100">
    <property type="entry name" value="Glycine betaine-binding periplasmic protein, domain 2"/>
    <property type="match status" value="1"/>
</dbReference>
<dbReference type="InterPro" id="IPR017783">
    <property type="entry name" value="ABC_choline_sub-bd"/>
</dbReference>
<dbReference type="Pfam" id="PF04069">
    <property type="entry name" value="OpuAC"/>
    <property type="match status" value="1"/>
</dbReference>
<accession>A0A5J6MKC1</accession>
<name>A0A5J6MKC1_9PROT</name>
<dbReference type="GO" id="GO:0042597">
    <property type="term" value="C:periplasmic space"/>
    <property type="evidence" value="ECO:0007669"/>
    <property type="project" value="InterPro"/>
</dbReference>
<dbReference type="Gene3D" id="3.40.190.10">
    <property type="entry name" value="Periplasmic binding protein-like II"/>
    <property type="match status" value="1"/>
</dbReference>
<evidence type="ECO:0000256" key="1">
    <source>
        <dbReference type="SAM" id="SignalP"/>
    </source>
</evidence>
<organism evidence="3 4">
    <name type="scientific">Hypericibacter terrae</name>
    <dbReference type="NCBI Taxonomy" id="2602015"/>
    <lineage>
        <taxon>Bacteria</taxon>
        <taxon>Pseudomonadati</taxon>
        <taxon>Pseudomonadota</taxon>
        <taxon>Alphaproteobacteria</taxon>
        <taxon>Rhodospirillales</taxon>
        <taxon>Dongiaceae</taxon>
        <taxon>Hypericibacter</taxon>
    </lineage>
</organism>
<keyword evidence="1" id="KW-0732">Signal</keyword>
<protein>
    <submittedName>
        <fullName evidence="3">Glycine/betaine ABC transporter substrate-binding protein</fullName>
    </submittedName>
</protein>
<dbReference type="InterPro" id="IPR007210">
    <property type="entry name" value="ABC_Gly_betaine_transp_sub-bd"/>
</dbReference>
<dbReference type="GO" id="GO:0043190">
    <property type="term" value="C:ATP-binding cassette (ABC) transporter complex"/>
    <property type="evidence" value="ECO:0007669"/>
    <property type="project" value="InterPro"/>
</dbReference>
<dbReference type="GO" id="GO:0033265">
    <property type="term" value="F:choline binding"/>
    <property type="evidence" value="ECO:0007669"/>
    <property type="project" value="InterPro"/>
</dbReference>
<dbReference type="CDD" id="cd13640">
    <property type="entry name" value="PBP2_ChoX"/>
    <property type="match status" value="1"/>
</dbReference>
<dbReference type="RefSeq" id="WP_225308287.1">
    <property type="nucleotide sequence ID" value="NZ_CP042906.1"/>
</dbReference>
<dbReference type="NCBIfam" id="TIGR03414">
    <property type="entry name" value="ABC_choline_bnd"/>
    <property type="match status" value="1"/>
</dbReference>
<sequence length="312" mass="33781">MAMRKFLLLGAVALGLTLAGQAQAAEPAACKTVRLANVGWTDNFAQNGLFRTVLKGLGYKYDDKEGLALPVILESLKNKDLDIFLDNWMPSNAPNVKPYIDAKTIEMIRTNLPGAGYGPVVPDYVYDAGVKDIKDLSTHADKFDHKFYGIEPGNDGNKIVQTEIDKPENNLKGWKLVESSEQGMLVQAEKAMKNKDWIVFLGWAPHPIMGKMPLKYLSGFEADGFGDAQVQTLTRAGYSADCPNVGKLLANLEFDLPMESSIMDEIGKGKDGETAAAAWLKANPGTLDKWLAGVTTADGKDGLAAVKKSLGL</sequence>
<evidence type="ECO:0000313" key="3">
    <source>
        <dbReference type="EMBL" id="QEX17884.1"/>
    </source>
</evidence>
<dbReference type="GO" id="GO:0015871">
    <property type="term" value="P:choline transport"/>
    <property type="evidence" value="ECO:0007669"/>
    <property type="project" value="InterPro"/>
</dbReference>
<feature type="chain" id="PRO_5023810829" evidence="1">
    <location>
        <begin position="25"/>
        <end position="312"/>
    </location>
</feature>
<proteinExistence type="predicted"/>
<keyword evidence="4" id="KW-1185">Reference proteome</keyword>
<feature type="signal peptide" evidence="1">
    <location>
        <begin position="1"/>
        <end position="24"/>
    </location>
</feature>
<evidence type="ECO:0000313" key="4">
    <source>
        <dbReference type="Proteomes" id="UP000326202"/>
    </source>
</evidence>
<dbReference type="AlphaFoldDB" id="A0A5J6MKC1"/>
<reference evidence="3 4" key="1">
    <citation type="submission" date="2019-08" db="EMBL/GenBank/DDBJ databases">
        <title>Hyperibacter terrae gen. nov., sp. nov. and Hyperibacter viscosus sp. nov., two new members in the family Rhodospirillaceae isolated from the rhizosphere of Hypericum perforatum.</title>
        <authorList>
            <person name="Noviana Z."/>
        </authorList>
    </citation>
    <scope>NUCLEOTIDE SEQUENCE [LARGE SCALE GENOMIC DNA]</scope>
    <source>
        <strain evidence="3 4">R5913</strain>
    </source>
</reference>
<dbReference type="EMBL" id="CP042906">
    <property type="protein sequence ID" value="QEX17884.1"/>
    <property type="molecule type" value="Genomic_DNA"/>
</dbReference>
<dbReference type="SUPFAM" id="SSF53850">
    <property type="entry name" value="Periplasmic binding protein-like II"/>
    <property type="match status" value="1"/>
</dbReference>
<evidence type="ECO:0000259" key="2">
    <source>
        <dbReference type="Pfam" id="PF04069"/>
    </source>
</evidence>
<dbReference type="GO" id="GO:0022857">
    <property type="term" value="F:transmembrane transporter activity"/>
    <property type="evidence" value="ECO:0007669"/>
    <property type="project" value="InterPro"/>
</dbReference>
<dbReference type="Proteomes" id="UP000326202">
    <property type="component" value="Chromosome"/>
</dbReference>
<dbReference type="KEGG" id="htq:FRZ44_31870"/>
<feature type="domain" description="ABC-type glycine betaine transport system substrate-binding" evidence="2">
    <location>
        <begin position="31"/>
        <end position="281"/>
    </location>
</feature>
<gene>
    <name evidence="3" type="ORF">FRZ44_31870</name>
</gene>